<accession>A0ABS3RYA8</accession>
<name>A0ABS3RYA8_9ACTN</name>
<dbReference type="EMBL" id="JAGEPF010000018">
    <property type="protein sequence ID" value="MBO2461746.1"/>
    <property type="molecule type" value="Genomic_DNA"/>
</dbReference>
<reference evidence="1 2" key="1">
    <citation type="submission" date="2021-03" db="EMBL/GenBank/DDBJ databases">
        <title>Actinomadura violae sp. nov., isolated from lichen in Thailand.</title>
        <authorList>
            <person name="Kanchanasin P."/>
            <person name="Saeng-In P."/>
            <person name="Phongsopitanun W."/>
            <person name="Yuki M."/>
            <person name="Kudo T."/>
            <person name="Ohkuma M."/>
            <person name="Tanasupawat S."/>
        </authorList>
    </citation>
    <scope>NUCLEOTIDE SEQUENCE [LARGE SCALE GENOMIC DNA]</scope>
    <source>
        <strain evidence="1 2">LCR2-06</strain>
    </source>
</reference>
<organism evidence="1 2">
    <name type="scientific">Actinomadura violacea</name>
    <dbReference type="NCBI Taxonomy" id="2819934"/>
    <lineage>
        <taxon>Bacteria</taxon>
        <taxon>Bacillati</taxon>
        <taxon>Actinomycetota</taxon>
        <taxon>Actinomycetes</taxon>
        <taxon>Streptosporangiales</taxon>
        <taxon>Thermomonosporaceae</taxon>
        <taxon>Actinomadura</taxon>
    </lineage>
</organism>
<sequence>MPTFQYAVETSHDGDIWMPRDDESCGVVRSNDPDQAARDILAGLLDDVPDDDWQGHWRCVLWSELGPMPPADEAAAIATWEAPRVVWSVVRGPARGAHAVDPAVAGIEVDDMVLEWAVDSGFDANDAEMGLRVTLSDLEGPIEGEVVAWSNWPANRTEAALLTKALAATTNTNGEK</sequence>
<dbReference type="RefSeq" id="WP_208245265.1">
    <property type="nucleotide sequence ID" value="NZ_JAGEPF010000018.1"/>
</dbReference>
<dbReference type="Proteomes" id="UP000680206">
    <property type="component" value="Unassembled WGS sequence"/>
</dbReference>
<protein>
    <submittedName>
        <fullName evidence="1">Uncharacterized protein</fullName>
    </submittedName>
</protein>
<keyword evidence="2" id="KW-1185">Reference proteome</keyword>
<proteinExistence type="predicted"/>
<evidence type="ECO:0000313" key="2">
    <source>
        <dbReference type="Proteomes" id="UP000680206"/>
    </source>
</evidence>
<evidence type="ECO:0000313" key="1">
    <source>
        <dbReference type="EMBL" id="MBO2461746.1"/>
    </source>
</evidence>
<gene>
    <name evidence="1" type="ORF">J4709_29665</name>
</gene>
<comment type="caution">
    <text evidence="1">The sequence shown here is derived from an EMBL/GenBank/DDBJ whole genome shotgun (WGS) entry which is preliminary data.</text>
</comment>